<feature type="transmembrane region" description="Helical" evidence="1">
    <location>
        <begin position="55"/>
        <end position="72"/>
    </location>
</feature>
<keyword evidence="4" id="KW-1185">Reference proteome</keyword>
<dbReference type="KEGG" id="mdb:OVN18_10185"/>
<organism evidence="3 4">
    <name type="scientific">Microcella daejeonensis</name>
    <dbReference type="NCBI Taxonomy" id="2994971"/>
    <lineage>
        <taxon>Bacteria</taxon>
        <taxon>Bacillati</taxon>
        <taxon>Actinomycetota</taxon>
        <taxon>Actinomycetes</taxon>
        <taxon>Micrococcales</taxon>
        <taxon>Microbacteriaceae</taxon>
        <taxon>Microcella</taxon>
    </lineage>
</organism>
<feature type="transmembrane region" description="Helical" evidence="1">
    <location>
        <begin position="139"/>
        <end position="157"/>
    </location>
</feature>
<evidence type="ECO:0000313" key="3">
    <source>
        <dbReference type="EMBL" id="WAB82759.1"/>
    </source>
</evidence>
<protein>
    <submittedName>
        <fullName evidence="3">DUF418 domain-containing protein</fullName>
    </submittedName>
</protein>
<dbReference type="InterPro" id="IPR007349">
    <property type="entry name" value="DUF418"/>
</dbReference>
<reference evidence="3" key="1">
    <citation type="submission" date="2022-11" db="EMBL/GenBank/DDBJ databases">
        <title>Description of Microcella daejonensis nov. sp, isolated from riverside soil.</title>
        <authorList>
            <person name="Molina K.M."/>
            <person name="Kim S.B."/>
        </authorList>
    </citation>
    <scope>NUCLEOTIDE SEQUENCE</scope>
    <source>
        <strain evidence="3">MMS21-STM12</strain>
    </source>
</reference>
<accession>A0A9E8SA71</accession>
<sequence>MFAAHTVPRTSTDELLVDGRPSVLFALVAGVALGLVTGGARPTPPASRGEARARLAIRALVLFAMGVLLWMLPHGVAVILDYYGVMFLAMIPLLLASRLVLAGVGAAVLVAGPLLRRAVEARPLPGEPLDTAIDYLLTGWYPALLWVPVLAAGLIAARSDLGLARTRTALIGFGAIAAVAGYGAAAVLPGVDASAHSGTTAELLGAGGLAAAVVGLLLVLLDPPLPAEGATSAAASPTPAPAPAPSPAATALRRALGLLLAPITAIGRMPLTIYVAHLLVLAAISPLGPAGQFDGVVGWVALLVLSVAAAAFALAWQALRLPGPLEWVLQRAAGLPFRYRSVRDLRA</sequence>
<evidence type="ECO:0000313" key="4">
    <source>
        <dbReference type="Proteomes" id="UP001164706"/>
    </source>
</evidence>
<feature type="transmembrane region" description="Helical" evidence="1">
    <location>
        <begin position="100"/>
        <end position="119"/>
    </location>
</feature>
<name>A0A9E8SA71_9MICO</name>
<dbReference type="EMBL" id="CP113089">
    <property type="protein sequence ID" value="WAB82759.1"/>
    <property type="molecule type" value="Genomic_DNA"/>
</dbReference>
<gene>
    <name evidence="3" type="ORF">OVN18_10185</name>
</gene>
<feature type="transmembrane region" description="Helical" evidence="1">
    <location>
        <begin position="256"/>
        <end position="284"/>
    </location>
</feature>
<feature type="transmembrane region" description="Helical" evidence="1">
    <location>
        <begin position="296"/>
        <end position="316"/>
    </location>
</feature>
<keyword evidence="1" id="KW-1133">Transmembrane helix</keyword>
<keyword evidence="1" id="KW-0472">Membrane</keyword>
<evidence type="ECO:0000259" key="2">
    <source>
        <dbReference type="Pfam" id="PF04235"/>
    </source>
</evidence>
<dbReference type="Pfam" id="PF04235">
    <property type="entry name" value="DUF418"/>
    <property type="match status" value="1"/>
</dbReference>
<dbReference type="RefSeq" id="WP_267783000.1">
    <property type="nucleotide sequence ID" value="NZ_CP113089.1"/>
</dbReference>
<feature type="transmembrane region" description="Helical" evidence="1">
    <location>
        <begin position="169"/>
        <end position="191"/>
    </location>
</feature>
<proteinExistence type="predicted"/>
<feature type="transmembrane region" description="Helical" evidence="1">
    <location>
        <begin position="203"/>
        <end position="221"/>
    </location>
</feature>
<keyword evidence="1" id="KW-0812">Transmembrane</keyword>
<dbReference type="Proteomes" id="UP001164706">
    <property type="component" value="Chromosome"/>
</dbReference>
<evidence type="ECO:0000256" key="1">
    <source>
        <dbReference type="SAM" id="Phobius"/>
    </source>
</evidence>
<feature type="domain" description="DUF418" evidence="2">
    <location>
        <begin position="255"/>
        <end position="332"/>
    </location>
</feature>
<feature type="transmembrane region" description="Helical" evidence="1">
    <location>
        <begin position="23"/>
        <end position="43"/>
    </location>
</feature>
<dbReference type="AlphaFoldDB" id="A0A9E8SA71"/>